<sequence length="630" mass="70148">MAALSEEGSYGLSCGQRNGDRVSVLHVKLTETAIRAVESHLGSKNVLSVQPTIHFQGLQGKIKIPRTDAGGGAQNFDFYLSSVGKDSPQGSFECVHQYPTSSGRPHLVSLGTVQDKITVCATNDSYQVTRERMTQAEEDTRKRGTKVIKPGGQHRGKTVQVRKPAPSAPDPVPERKRSAPINPANTIRKSGACSAVAQRSYRDRVIHLLALRTYKKLEVMARLQRDGVNPKDRHSLGSTLQQVATLNPRDNSYSLKEHIYREVQKDWPGYSEDERSSKRARPLQLTAGESKITPAYTGTRTDKVRNTLQIMTTVFLQKKLDGDFIDPLMSKKPRISHLTSRPPAPSSSSISSSSDRRADPEEDKRPAPPISATCATGPSPSHPPSASNSNSPSTPEGRGSQDLPLDQSSTCVEAVGRCTTPRTLPMTPSPPARTAAPPADASPGDVASIKRPKRNLRSTKRRRERRMGGGSATKRKLQRTWWSGRESGTAQRINAHQPGLAPALREVCVCSRSFSSPSLSKYTAVISVDQRQCYKDDFNAEYEEYRALHAKVESVTRRFMQLDTQCRRLPPGTKEYQQVREEVLQEYQKMKQLYPNYRADKQRCEYLHNKLSHIKRLIAEFDQRRAQSWA</sequence>
<evidence type="ECO:0000313" key="10">
    <source>
        <dbReference type="Proteomes" id="UP000694580"/>
    </source>
</evidence>
<evidence type="ECO:0000313" key="9">
    <source>
        <dbReference type="Ensembl" id="ENSDCDP00010007039.1"/>
    </source>
</evidence>
<feature type="compositionally biased region" description="Basic and acidic residues" evidence="7">
    <location>
        <begin position="132"/>
        <end position="142"/>
    </location>
</feature>
<keyword evidence="4" id="KW-0804">Transcription</keyword>
<dbReference type="PROSITE" id="PS51980">
    <property type="entry name" value="OCEL"/>
    <property type="match status" value="1"/>
</dbReference>
<keyword evidence="5" id="KW-0539">Nucleus</keyword>
<evidence type="ECO:0000256" key="1">
    <source>
        <dbReference type="ARBA" id="ARBA00004123"/>
    </source>
</evidence>
<evidence type="ECO:0000256" key="4">
    <source>
        <dbReference type="ARBA" id="ARBA00023163"/>
    </source>
</evidence>
<feature type="compositionally biased region" description="Basic and acidic residues" evidence="7">
    <location>
        <begin position="354"/>
        <end position="366"/>
    </location>
</feature>
<dbReference type="Gene3D" id="6.10.140.340">
    <property type="match status" value="1"/>
</dbReference>
<keyword evidence="10" id="KW-1185">Reference proteome</keyword>
<dbReference type="InterPro" id="IPR036390">
    <property type="entry name" value="WH_DNA-bd_sf"/>
</dbReference>
<dbReference type="Proteomes" id="UP000694580">
    <property type="component" value="Chromosome 3"/>
</dbReference>
<dbReference type="SUPFAM" id="SSF144292">
    <property type="entry name" value="occludin/ELL-like"/>
    <property type="match status" value="1"/>
</dbReference>
<comment type="similarity">
    <text evidence="2 6">Belongs to the ELL/occludin family.</text>
</comment>
<dbReference type="Gene3D" id="1.10.10.2670">
    <property type="entry name" value="E3 ubiquitin-protein ligase"/>
    <property type="match status" value="1"/>
</dbReference>
<protein>
    <recommendedName>
        <fullName evidence="8">OCEL domain-containing protein</fullName>
    </recommendedName>
</protein>
<feature type="compositionally biased region" description="Low complexity" evidence="7">
    <location>
        <begin position="432"/>
        <end position="443"/>
    </location>
</feature>
<keyword evidence="3" id="KW-0805">Transcription regulation</keyword>
<dbReference type="GeneTree" id="ENSGT00940000154828"/>
<evidence type="ECO:0000256" key="6">
    <source>
        <dbReference type="PROSITE-ProRule" id="PRU01324"/>
    </source>
</evidence>
<dbReference type="AlphaFoldDB" id="A0AAY4ADT8"/>
<dbReference type="GO" id="GO:0032968">
    <property type="term" value="P:positive regulation of transcription elongation by RNA polymerase II"/>
    <property type="evidence" value="ECO:0007669"/>
    <property type="project" value="TreeGrafter"/>
</dbReference>
<reference evidence="9 10" key="1">
    <citation type="submission" date="2020-06" db="EMBL/GenBank/DDBJ databases">
        <authorList>
            <consortium name="Wellcome Sanger Institute Data Sharing"/>
        </authorList>
    </citation>
    <scope>NUCLEOTIDE SEQUENCE [LARGE SCALE GENOMIC DNA]</scope>
</reference>
<dbReference type="SUPFAM" id="SSF46785">
    <property type="entry name" value="Winged helix' DNA-binding domain"/>
    <property type="match status" value="1"/>
</dbReference>
<accession>A0AAY4ADT8</accession>
<name>A0AAY4ADT8_9TELE</name>
<dbReference type="GO" id="GO:0006368">
    <property type="term" value="P:transcription elongation by RNA polymerase II"/>
    <property type="evidence" value="ECO:0007669"/>
    <property type="project" value="InterPro"/>
</dbReference>
<gene>
    <name evidence="9" type="primary">ELL2</name>
</gene>
<dbReference type="GO" id="GO:0042795">
    <property type="term" value="P:snRNA transcription by RNA polymerase II"/>
    <property type="evidence" value="ECO:0007669"/>
    <property type="project" value="TreeGrafter"/>
</dbReference>
<organism evidence="9 10">
    <name type="scientific">Denticeps clupeoides</name>
    <name type="common">denticle herring</name>
    <dbReference type="NCBI Taxonomy" id="299321"/>
    <lineage>
        <taxon>Eukaryota</taxon>
        <taxon>Metazoa</taxon>
        <taxon>Chordata</taxon>
        <taxon>Craniata</taxon>
        <taxon>Vertebrata</taxon>
        <taxon>Euteleostomi</taxon>
        <taxon>Actinopterygii</taxon>
        <taxon>Neopterygii</taxon>
        <taxon>Teleostei</taxon>
        <taxon>Clupei</taxon>
        <taxon>Clupeiformes</taxon>
        <taxon>Denticipitoidei</taxon>
        <taxon>Denticipitidae</taxon>
        <taxon>Denticeps</taxon>
    </lineage>
</organism>
<evidence type="ECO:0000256" key="2">
    <source>
        <dbReference type="ARBA" id="ARBA00009171"/>
    </source>
</evidence>
<dbReference type="PANTHER" id="PTHR23288:SF8">
    <property type="entry name" value="RNA POLYMERASE II ELONGATION FACTOR ELL2"/>
    <property type="match status" value="1"/>
</dbReference>
<dbReference type="InterPro" id="IPR031176">
    <property type="entry name" value="ELL/occludin"/>
</dbReference>
<dbReference type="InterPro" id="IPR010844">
    <property type="entry name" value="Occludin_ELL"/>
</dbReference>
<evidence type="ECO:0000256" key="7">
    <source>
        <dbReference type="SAM" id="MobiDB-lite"/>
    </source>
</evidence>
<dbReference type="Pfam" id="PF07303">
    <property type="entry name" value="Occludin_ELL"/>
    <property type="match status" value="1"/>
</dbReference>
<feature type="region of interest" description="Disordered" evidence="7">
    <location>
        <begin position="269"/>
        <end position="298"/>
    </location>
</feature>
<dbReference type="PANTHER" id="PTHR23288">
    <property type="entry name" value="OCCLUDIN AND RNA POLYMERASE II ELONGATION FACTOR ELL"/>
    <property type="match status" value="1"/>
</dbReference>
<feature type="region of interest" description="Disordered" evidence="7">
    <location>
        <begin position="334"/>
        <end position="490"/>
    </location>
</feature>
<reference evidence="9" key="2">
    <citation type="submission" date="2025-08" db="UniProtKB">
        <authorList>
            <consortium name="Ensembl"/>
        </authorList>
    </citation>
    <scope>IDENTIFICATION</scope>
</reference>
<evidence type="ECO:0000256" key="3">
    <source>
        <dbReference type="ARBA" id="ARBA00023015"/>
    </source>
</evidence>
<proteinExistence type="inferred from homology"/>
<dbReference type="GO" id="GO:0008023">
    <property type="term" value="C:transcription elongation factor complex"/>
    <property type="evidence" value="ECO:0007669"/>
    <property type="project" value="InterPro"/>
</dbReference>
<feature type="compositionally biased region" description="Low complexity" evidence="7">
    <location>
        <begin position="384"/>
        <end position="395"/>
    </location>
</feature>
<dbReference type="InterPro" id="IPR019464">
    <property type="entry name" value="ELL_N"/>
</dbReference>
<comment type="subcellular location">
    <subcellularLocation>
        <location evidence="1">Nucleus</location>
    </subcellularLocation>
</comment>
<feature type="region of interest" description="Disordered" evidence="7">
    <location>
        <begin position="132"/>
        <end position="186"/>
    </location>
</feature>
<dbReference type="GO" id="GO:0000987">
    <property type="term" value="F:cis-regulatory region sequence-specific DNA binding"/>
    <property type="evidence" value="ECO:0007669"/>
    <property type="project" value="TreeGrafter"/>
</dbReference>
<reference evidence="9" key="3">
    <citation type="submission" date="2025-09" db="UniProtKB">
        <authorList>
            <consortium name="Ensembl"/>
        </authorList>
    </citation>
    <scope>IDENTIFICATION</scope>
</reference>
<feature type="domain" description="OCEL" evidence="8">
    <location>
        <begin position="516"/>
        <end position="626"/>
    </location>
</feature>
<dbReference type="Pfam" id="PF10390">
    <property type="entry name" value="ELL"/>
    <property type="match status" value="1"/>
</dbReference>
<dbReference type="Ensembl" id="ENSDCDT00010007276.1">
    <property type="protein sequence ID" value="ENSDCDP00010007039.1"/>
    <property type="gene ID" value="ENSDCDG00010002945.1"/>
</dbReference>
<dbReference type="InterPro" id="IPR042065">
    <property type="entry name" value="E3_ELL-like"/>
</dbReference>
<evidence type="ECO:0000256" key="5">
    <source>
        <dbReference type="ARBA" id="ARBA00023242"/>
    </source>
</evidence>
<feature type="compositionally biased region" description="Basic residues" evidence="7">
    <location>
        <begin position="450"/>
        <end position="465"/>
    </location>
</feature>
<evidence type="ECO:0000259" key="8">
    <source>
        <dbReference type="PROSITE" id="PS51980"/>
    </source>
</evidence>